<gene>
    <name evidence="2" type="ORF">KUH32_09675</name>
</gene>
<sequence length="298" mass="31931">MLSIRILALVVAFLTPFAPAALAQTETVDFAIDARGTSGGRDSAYAMRGQIDERDGSFQGTYDFNLSGDIGAGTWRAAAKRGWDLKLRWGTPANPPPLAVFGGFDLTIESTTVMVETGAEFATSARIGGNRQALEIALRYAEPAQHGGSGGLEQTSFSTFAGDGPGRVLFQTSHHDETGEFATTRGVIRLVGAPQARMEKPVHTQFVMVFAPGPDPRRGRFKGQTTVIDRRPDLPAGHTVNDIFTVPGAEQKYCCEFSCPTLNPSSCKMTCEKKRALACTVFTVNCPNQLGDGGCVFE</sequence>
<dbReference type="Proteomes" id="UP001166293">
    <property type="component" value="Unassembled WGS sequence"/>
</dbReference>
<keyword evidence="3" id="KW-1185">Reference proteome</keyword>
<name>A0ABS6N8B5_9RHOB</name>
<feature type="chain" id="PRO_5045364582" evidence="1">
    <location>
        <begin position="24"/>
        <end position="298"/>
    </location>
</feature>
<dbReference type="RefSeq" id="WP_217777818.1">
    <property type="nucleotide sequence ID" value="NZ_JAHRWL010000001.1"/>
</dbReference>
<feature type="signal peptide" evidence="1">
    <location>
        <begin position="1"/>
        <end position="23"/>
    </location>
</feature>
<evidence type="ECO:0000256" key="1">
    <source>
        <dbReference type="SAM" id="SignalP"/>
    </source>
</evidence>
<reference evidence="2" key="1">
    <citation type="submission" date="2021-06" db="EMBL/GenBank/DDBJ databases">
        <title>Thalassococcus sp. CAU 1522 isolated from sea sand, Republic of Korea.</title>
        <authorList>
            <person name="Kim W."/>
        </authorList>
    </citation>
    <scope>NUCLEOTIDE SEQUENCE</scope>
    <source>
        <strain evidence="2">CAU 1522</strain>
    </source>
</reference>
<keyword evidence="1" id="KW-0732">Signal</keyword>
<dbReference type="EMBL" id="JAHRWL010000001">
    <property type="protein sequence ID" value="MBV2360043.1"/>
    <property type="molecule type" value="Genomic_DNA"/>
</dbReference>
<evidence type="ECO:0000313" key="3">
    <source>
        <dbReference type="Proteomes" id="UP001166293"/>
    </source>
</evidence>
<evidence type="ECO:0000313" key="2">
    <source>
        <dbReference type="EMBL" id="MBV2360043.1"/>
    </source>
</evidence>
<accession>A0ABS6N8B5</accession>
<proteinExistence type="predicted"/>
<organism evidence="2 3">
    <name type="scientific">Thalassococcus arenae</name>
    <dbReference type="NCBI Taxonomy" id="2851652"/>
    <lineage>
        <taxon>Bacteria</taxon>
        <taxon>Pseudomonadati</taxon>
        <taxon>Pseudomonadota</taxon>
        <taxon>Alphaproteobacteria</taxon>
        <taxon>Rhodobacterales</taxon>
        <taxon>Roseobacteraceae</taxon>
        <taxon>Thalassococcus</taxon>
    </lineage>
</organism>
<comment type="caution">
    <text evidence="2">The sequence shown here is derived from an EMBL/GenBank/DDBJ whole genome shotgun (WGS) entry which is preliminary data.</text>
</comment>
<protein>
    <submittedName>
        <fullName evidence="2">Uncharacterized protein</fullName>
    </submittedName>
</protein>